<dbReference type="Proteomes" id="UP000502677">
    <property type="component" value="Chromosome"/>
</dbReference>
<dbReference type="PANTHER" id="PTHR37946">
    <property type="entry name" value="SLL1969 PROTEIN"/>
    <property type="match status" value="1"/>
</dbReference>
<dbReference type="Gene3D" id="3.40.50.1820">
    <property type="entry name" value="alpha/beta hydrolase"/>
    <property type="match status" value="1"/>
</dbReference>
<keyword evidence="2" id="KW-1185">Reference proteome</keyword>
<dbReference type="PANTHER" id="PTHR37946:SF1">
    <property type="entry name" value="SLL1969 PROTEIN"/>
    <property type="match status" value="1"/>
</dbReference>
<proteinExistence type="predicted"/>
<dbReference type="KEGG" id="lvi:G7068_02340"/>
<reference evidence="1 2" key="1">
    <citation type="submission" date="2020-03" db="EMBL/GenBank/DDBJ databases">
        <title>Leucobacter sp. nov., isolated from beetles.</title>
        <authorList>
            <person name="Hyun D.-W."/>
            <person name="Bae J.-W."/>
        </authorList>
    </citation>
    <scope>NUCLEOTIDE SEQUENCE [LARGE SCALE GENOMIC DNA]</scope>
    <source>
        <strain evidence="1 2">HDW9C</strain>
    </source>
</reference>
<dbReference type="AlphaFoldDB" id="A0A6G7XCN6"/>
<keyword evidence="1" id="KW-0378">Hydrolase</keyword>
<protein>
    <submittedName>
        <fullName evidence="1">Alpha/beta hydrolase</fullName>
    </submittedName>
</protein>
<gene>
    <name evidence="1" type="ORF">G7068_02340</name>
</gene>
<sequence length="229" mass="25284">MEHVTLERPRLLQNLGIRGLDYAWAIRTITQGLARNEVPAEYRRGNKPPVLILPGVLENWTMMRSIADRLNKNGHPIHVLLTLKRNTVSIETGAELAEDYLRDHNLSDVLVVAHSKGGLIAKQLLSGEASDRVRKVITIATPYAGSSLATWFPSRTIRALRPSDPTILRLSSRTVQNDRIVSIFPRFDPHIPSGSSLLGATNVPVSDAGHFRILDSSEVIEATLSAADY</sequence>
<dbReference type="EMBL" id="CP049863">
    <property type="protein sequence ID" value="QIK62167.1"/>
    <property type="molecule type" value="Genomic_DNA"/>
</dbReference>
<accession>A0A6G7XCN6</accession>
<dbReference type="SUPFAM" id="SSF53474">
    <property type="entry name" value="alpha/beta-Hydrolases"/>
    <property type="match status" value="1"/>
</dbReference>
<name>A0A6G7XCN6_9MICO</name>
<evidence type="ECO:0000313" key="2">
    <source>
        <dbReference type="Proteomes" id="UP000502677"/>
    </source>
</evidence>
<organism evidence="1 2">
    <name type="scientific">Leucobacter viscericola</name>
    <dbReference type="NCBI Taxonomy" id="2714935"/>
    <lineage>
        <taxon>Bacteria</taxon>
        <taxon>Bacillati</taxon>
        <taxon>Actinomycetota</taxon>
        <taxon>Actinomycetes</taxon>
        <taxon>Micrococcales</taxon>
        <taxon>Microbacteriaceae</taxon>
        <taxon>Leucobacter</taxon>
    </lineage>
</organism>
<dbReference type="InterPro" id="IPR029058">
    <property type="entry name" value="AB_hydrolase_fold"/>
</dbReference>
<dbReference type="RefSeq" id="WP_166288309.1">
    <property type="nucleotide sequence ID" value="NZ_CP049863.1"/>
</dbReference>
<evidence type="ECO:0000313" key="1">
    <source>
        <dbReference type="EMBL" id="QIK62167.1"/>
    </source>
</evidence>
<dbReference type="GO" id="GO:0016787">
    <property type="term" value="F:hydrolase activity"/>
    <property type="evidence" value="ECO:0007669"/>
    <property type="project" value="UniProtKB-KW"/>
</dbReference>